<keyword evidence="6" id="KW-0418">Kinase</keyword>
<dbReference type="PROSITE" id="PS50109">
    <property type="entry name" value="HIS_KIN"/>
    <property type="match status" value="1"/>
</dbReference>
<dbReference type="InterPro" id="IPR036890">
    <property type="entry name" value="HATPase_C_sf"/>
</dbReference>
<dbReference type="PROSITE" id="PS50110">
    <property type="entry name" value="RESPONSE_REGULATORY"/>
    <property type="match status" value="2"/>
</dbReference>
<dbReference type="InterPro" id="IPR004358">
    <property type="entry name" value="Sig_transdc_His_kin-like_C"/>
</dbReference>
<dbReference type="Pfam" id="PF08447">
    <property type="entry name" value="PAS_3"/>
    <property type="match status" value="1"/>
</dbReference>
<evidence type="ECO:0000256" key="2">
    <source>
        <dbReference type="ARBA" id="ARBA00012438"/>
    </source>
</evidence>
<keyword evidence="5" id="KW-0547">Nucleotide-binding</keyword>
<dbReference type="SUPFAM" id="SSF55874">
    <property type="entry name" value="ATPase domain of HSP90 chaperone/DNA topoisomerase II/histidine kinase"/>
    <property type="match status" value="1"/>
</dbReference>
<evidence type="ECO:0000256" key="6">
    <source>
        <dbReference type="ARBA" id="ARBA00022777"/>
    </source>
</evidence>
<dbReference type="CDD" id="cd00130">
    <property type="entry name" value="PAS"/>
    <property type="match status" value="1"/>
</dbReference>
<evidence type="ECO:0000256" key="8">
    <source>
        <dbReference type="ARBA" id="ARBA00023012"/>
    </source>
</evidence>
<dbReference type="Gene3D" id="1.10.287.130">
    <property type="match status" value="1"/>
</dbReference>
<evidence type="ECO:0000313" key="17">
    <source>
        <dbReference type="Proteomes" id="UP000190027"/>
    </source>
</evidence>
<feature type="domain" description="Histidine kinase" evidence="12">
    <location>
        <begin position="291"/>
        <end position="520"/>
    </location>
</feature>
<keyword evidence="7" id="KW-0067">ATP-binding</keyword>
<organism evidence="16 17">
    <name type="scientific">Paucidesulfovibrio gracilis DSM 16080</name>
    <dbReference type="NCBI Taxonomy" id="1121449"/>
    <lineage>
        <taxon>Bacteria</taxon>
        <taxon>Pseudomonadati</taxon>
        <taxon>Thermodesulfobacteriota</taxon>
        <taxon>Desulfovibrionia</taxon>
        <taxon>Desulfovibrionales</taxon>
        <taxon>Desulfovibrionaceae</taxon>
        <taxon>Paucidesulfovibrio</taxon>
    </lineage>
</organism>
<name>A0A1T4XJT8_9BACT</name>
<comment type="catalytic activity">
    <reaction evidence="1">
        <text>ATP + protein L-histidine = ADP + protein N-phospho-L-histidine.</text>
        <dbReference type="EC" id="2.7.13.3"/>
    </reaction>
</comment>
<evidence type="ECO:0000256" key="3">
    <source>
        <dbReference type="ARBA" id="ARBA00022553"/>
    </source>
</evidence>
<evidence type="ECO:0000259" key="13">
    <source>
        <dbReference type="PROSITE" id="PS50110"/>
    </source>
</evidence>
<evidence type="ECO:0000259" key="12">
    <source>
        <dbReference type="PROSITE" id="PS50109"/>
    </source>
</evidence>
<dbReference type="Proteomes" id="UP000190027">
    <property type="component" value="Unassembled WGS sequence"/>
</dbReference>
<dbReference type="InterPro" id="IPR005467">
    <property type="entry name" value="His_kinase_dom"/>
</dbReference>
<dbReference type="InterPro" id="IPR036097">
    <property type="entry name" value="HisK_dim/P_sf"/>
</dbReference>
<dbReference type="Pfam" id="PF00072">
    <property type="entry name" value="Response_reg"/>
    <property type="match status" value="2"/>
</dbReference>
<keyword evidence="3 11" id="KW-0597">Phosphoprotein</keyword>
<protein>
    <recommendedName>
        <fullName evidence="10">Sensory/regulatory protein RpfC</fullName>
        <ecNumber evidence="2">2.7.13.3</ecNumber>
    </recommendedName>
</protein>
<dbReference type="PRINTS" id="PR00344">
    <property type="entry name" value="BCTRLSENSOR"/>
</dbReference>
<feature type="domain" description="PAC" evidence="15">
    <location>
        <begin position="222"/>
        <end position="273"/>
    </location>
</feature>
<feature type="modified residue" description="4-aspartylphosphate" evidence="11">
    <location>
        <position position="70"/>
    </location>
</feature>
<dbReference type="AlphaFoldDB" id="A0A1T4XJT8"/>
<evidence type="ECO:0000256" key="4">
    <source>
        <dbReference type="ARBA" id="ARBA00022679"/>
    </source>
</evidence>
<dbReference type="InterPro" id="IPR000014">
    <property type="entry name" value="PAS"/>
</dbReference>
<dbReference type="SMART" id="SM00388">
    <property type="entry name" value="HisKA"/>
    <property type="match status" value="1"/>
</dbReference>
<dbReference type="InterPro" id="IPR035965">
    <property type="entry name" value="PAS-like_dom_sf"/>
</dbReference>
<dbReference type="NCBIfam" id="TIGR00229">
    <property type="entry name" value="sensory_box"/>
    <property type="match status" value="1"/>
</dbReference>
<proteinExistence type="predicted"/>
<dbReference type="SUPFAM" id="SSF52172">
    <property type="entry name" value="CheY-like"/>
    <property type="match status" value="2"/>
</dbReference>
<feature type="domain" description="Response regulatory" evidence="13">
    <location>
        <begin position="541"/>
        <end position="660"/>
    </location>
</feature>
<dbReference type="CDD" id="cd00082">
    <property type="entry name" value="HisKA"/>
    <property type="match status" value="1"/>
</dbReference>
<dbReference type="SMART" id="SM00091">
    <property type="entry name" value="PAS"/>
    <property type="match status" value="1"/>
</dbReference>
<feature type="domain" description="PAS" evidence="14">
    <location>
        <begin position="147"/>
        <end position="218"/>
    </location>
</feature>
<evidence type="ECO:0000256" key="10">
    <source>
        <dbReference type="ARBA" id="ARBA00068150"/>
    </source>
</evidence>
<dbReference type="InterPro" id="IPR003661">
    <property type="entry name" value="HisK_dim/P_dom"/>
</dbReference>
<evidence type="ECO:0000256" key="1">
    <source>
        <dbReference type="ARBA" id="ARBA00000085"/>
    </source>
</evidence>
<dbReference type="GO" id="GO:0000155">
    <property type="term" value="F:phosphorelay sensor kinase activity"/>
    <property type="evidence" value="ECO:0007669"/>
    <property type="project" value="InterPro"/>
</dbReference>
<comment type="subunit">
    <text evidence="9">At low DSF concentrations, interacts with RpfF.</text>
</comment>
<evidence type="ECO:0000313" key="16">
    <source>
        <dbReference type="EMBL" id="SKA89832.1"/>
    </source>
</evidence>
<dbReference type="SUPFAM" id="SSF47384">
    <property type="entry name" value="Homodimeric domain of signal transducing histidine kinase"/>
    <property type="match status" value="1"/>
</dbReference>
<dbReference type="EC" id="2.7.13.3" evidence="2"/>
<evidence type="ECO:0000256" key="7">
    <source>
        <dbReference type="ARBA" id="ARBA00022840"/>
    </source>
</evidence>
<dbReference type="Gene3D" id="3.30.450.20">
    <property type="entry name" value="PAS domain"/>
    <property type="match status" value="1"/>
</dbReference>
<dbReference type="FunFam" id="1.10.287.130:FF:000002">
    <property type="entry name" value="Two-component osmosensing histidine kinase"/>
    <property type="match status" value="1"/>
</dbReference>
<evidence type="ECO:0000256" key="9">
    <source>
        <dbReference type="ARBA" id="ARBA00064003"/>
    </source>
</evidence>
<dbReference type="CDD" id="cd17546">
    <property type="entry name" value="REC_hyHK_CKI1_RcsC-like"/>
    <property type="match status" value="1"/>
</dbReference>
<dbReference type="STRING" id="1121449.SAMN02745704_02186"/>
<sequence length="665" mass="74352">MSERMLTEPDPLTSDRPVHILLVEDENSHAELIREAFSREEKRFELQVADTVGKARDALDQATPDLVIADWLLPDGNGIEILPPNRRETRFPVILMTSQGNEQVAVEALKAGALDYVVKSADTFLDMPHIARRALREYAHLRRGREAEERFRQMAESISSVFWLAAADHFIYLSPAFSDIWGVPVDDVLDNPEQFYDIIHPDDRDKVREAQHKSLGPDGSAQSVDYRIIRPDGTIRWISGHGYPVLAPGSKARGAGTAEDVTERVMREQELARAKEAAEVADRAKSQFLANMSHELRTPINGIVGMTDLLLRTDLNSDQRKFLEMSREASTKLLSVVEDILELSSIEAKTIRLERRPFRLHELVHSICENRHTAFRLKDINFSWEVADDVPDRVEGDPTRLAQVLSNLLSNAVKFTEQGEVKVRVSLGSRHNRSNGTEGQGAVVVLFTVQDTGIGIAPEKQQEIFESFTLAEDCMTKAYGGTGLGLSIARQLVEILGGRIWLESAPNEGSSFSFTSVLRLPGTPSDSSKDQDTDAAQRPLTILYAEDDATNRFVVARYLEKQGHTIIEAEDGQQALDALARGGIDMVLMDIQMPLVNGLEVLDILRRGDIRAVDPNLPVIAITAYAMESEREDFLEKGMDGYLAKPFEVEHLRQTIDRLRVRVDS</sequence>
<dbReference type="Pfam" id="PF00512">
    <property type="entry name" value="HisKA"/>
    <property type="match status" value="1"/>
</dbReference>
<dbReference type="PANTHER" id="PTHR45339">
    <property type="entry name" value="HYBRID SIGNAL TRANSDUCTION HISTIDINE KINASE J"/>
    <property type="match status" value="1"/>
</dbReference>
<dbReference type="InterPro" id="IPR000700">
    <property type="entry name" value="PAS-assoc_C"/>
</dbReference>
<keyword evidence="17" id="KW-1185">Reference proteome</keyword>
<dbReference type="OrthoDB" id="5522912at2"/>
<dbReference type="PROSITE" id="PS50113">
    <property type="entry name" value="PAC"/>
    <property type="match status" value="1"/>
</dbReference>
<dbReference type="PROSITE" id="PS50112">
    <property type="entry name" value="PAS"/>
    <property type="match status" value="1"/>
</dbReference>
<dbReference type="EMBL" id="FUYC01000011">
    <property type="protein sequence ID" value="SKA89832.1"/>
    <property type="molecule type" value="Genomic_DNA"/>
</dbReference>
<dbReference type="Pfam" id="PF02518">
    <property type="entry name" value="HATPase_c"/>
    <property type="match status" value="1"/>
</dbReference>
<accession>A0A1T4XJT8</accession>
<dbReference type="Gene3D" id="3.30.565.10">
    <property type="entry name" value="Histidine kinase-like ATPase, C-terminal domain"/>
    <property type="match status" value="1"/>
</dbReference>
<keyword evidence="8" id="KW-0902">Two-component regulatory system</keyword>
<feature type="modified residue" description="4-aspartylphosphate" evidence="11">
    <location>
        <position position="590"/>
    </location>
</feature>
<keyword evidence="4" id="KW-0808">Transferase</keyword>
<dbReference type="InterPro" id="IPR013655">
    <property type="entry name" value="PAS_fold_3"/>
</dbReference>
<reference evidence="16 17" key="1">
    <citation type="submission" date="2017-02" db="EMBL/GenBank/DDBJ databases">
        <authorList>
            <person name="Peterson S.W."/>
        </authorList>
    </citation>
    <scope>NUCLEOTIDE SEQUENCE [LARGE SCALE GENOMIC DNA]</scope>
    <source>
        <strain evidence="16 17">DSM 16080</strain>
    </source>
</reference>
<dbReference type="CDD" id="cd16922">
    <property type="entry name" value="HATPase_EvgS-ArcB-TorS-like"/>
    <property type="match status" value="1"/>
</dbReference>
<dbReference type="InterPro" id="IPR011006">
    <property type="entry name" value="CheY-like_superfamily"/>
</dbReference>
<dbReference type="Gene3D" id="3.40.50.2300">
    <property type="match status" value="2"/>
</dbReference>
<dbReference type="SMART" id="SM00448">
    <property type="entry name" value="REC"/>
    <property type="match status" value="2"/>
</dbReference>
<dbReference type="SMART" id="SM00387">
    <property type="entry name" value="HATPase_c"/>
    <property type="match status" value="1"/>
</dbReference>
<dbReference type="InterPro" id="IPR003594">
    <property type="entry name" value="HATPase_dom"/>
</dbReference>
<feature type="domain" description="Response regulatory" evidence="13">
    <location>
        <begin position="19"/>
        <end position="134"/>
    </location>
</feature>
<gene>
    <name evidence="16" type="ORF">SAMN02745704_02186</name>
</gene>
<dbReference type="FunFam" id="3.30.565.10:FF:000010">
    <property type="entry name" value="Sensor histidine kinase RcsC"/>
    <property type="match status" value="1"/>
</dbReference>
<dbReference type="GO" id="GO:0005524">
    <property type="term" value="F:ATP binding"/>
    <property type="evidence" value="ECO:0007669"/>
    <property type="project" value="UniProtKB-KW"/>
</dbReference>
<evidence type="ECO:0000259" key="14">
    <source>
        <dbReference type="PROSITE" id="PS50112"/>
    </source>
</evidence>
<evidence type="ECO:0000256" key="5">
    <source>
        <dbReference type="ARBA" id="ARBA00022741"/>
    </source>
</evidence>
<dbReference type="SUPFAM" id="SSF55785">
    <property type="entry name" value="PYP-like sensor domain (PAS domain)"/>
    <property type="match status" value="1"/>
</dbReference>
<evidence type="ECO:0000256" key="11">
    <source>
        <dbReference type="PROSITE-ProRule" id="PRU00169"/>
    </source>
</evidence>
<evidence type="ECO:0000259" key="15">
    <source>
        <dbReference type="PROSITE" id="PS50113"/>
    </source>
</evidence>
<dbReference type="InterPro" id="IPR001789">
    <property type="entry name" value="Sig_transdc_resp-reg_receiver"/>
</dbReference>
<dbReference type="PANTHER" id="PTHR45339:SF5">
    <property type="entry name" value="HISTIDINE KINASE"/>
    <property type="match status" value="1"/>
</dbReference>
<dbReference type="RefSeq" id="WP_078717735.1">
    <property type="nucleotide sequence ID" value="NZ_FUYC01000011.1"/>
</dbReference>